<evidence type="ECO:0000313" key="3">
    <source>
        <dbReference type="Proteomes" id="UP000581408"/>
    </source>
</evidence>
<keyword evidence="1" id="KW-0812">Transmembrane</keyword>
<reference evidence="2 3" key="1">
    <citation type="submission" date="2020-05" db="EMBL/GenBank/DDBJ databases">
        <title>Descriptions of Corynebacterium xxxx sp. nov., Corynebacterium yyyy sp. nov. and Corynebacterium zzzz sp. nov.</title>
        <authorList>
            <person name="Zhang G."/>
        </authorList>
    </citation>
    <scope>NUCLEOTIDE SEQUENCE [LARGE SCALE GENOMIC DNA]</scope>
    <source>
        <strain evidence="3">zg-915</strain>
    </source>
</reference>
<dbReference type="AlphaFoldDB" id="A0A838CKV0"/>
<accession>A0A838CKV0</accession>
<keyword evidence="1" id="KW-1133">Transmembrane helix</keyword>
<evidence type="ECO:0000256" key="1">
    <source>
        <dbReference type="SAM" id="Phobius"/>
    </source>
</evidence>
<dbReference type="Proteomes" id="UP000581408">
    <property type="component" value="Unassembled WGS sequence"/>
</dbReference>
<name>A0A838CKV0_9CORY</name>
<organism evidence="2 3">
    <name type="scientific">Corynebacterium wankanglinii</name>
    <dbReference type="NCBI Taxonomy" id="2735136"/>
    <lineage>
        <taxon>Bacteria</taxon>
        <taxon>Bacillati</taxon>
        <taxon>Actinomycetota</taxon>
        <taxon>Actinomycetes</taxon>
        <taxon>Mycobacteriales</taxon>
        <taxon>Corynebacteriaceae</taxon>
        <taxon>Corynebacterium</taxon>
    </lineage>
</organism>
<feature type="transmembrane region" description="Helical" evidence="1">
    <location>
        <begin position="20"/>
        <end position="40"/>
    </location>
</feature>
<proteinExistence type="predicted"/>
<keyword evidence="1" id="KW-0472">Membrane</keyword>
<dbReference type="PROSITE" id="PS51318">
    <property type="entry name" value="TAT"/>
    <property type="match status" value="1"/>
</dbReference>
<comment type="caution">
    <text evidence="2">The sequence shown here is derived from an EMBL/GenBank/DDBJ whole genome shotgun (WGS) entry which is preliminary data.</text>
</comment>
<dbReference type="InterPro" id="IPR006311">
    <property type="entry name" value="TAT_signal"/>
</dbReference>
<evidence type="ECO:0000313" key="2">
    <source>
        <dbReference type="EMBL" id="MBA1836186.1"/>
    </source>
</evidence>
<protein>
    <submittedName>
        <fullName evidence="2">Uncharacterized protein</fullName>
    </submittedName>
</protein>
<gene>
    <name evidence="2" type="ORF">HMC16_10760</name>
</gene>
<dbReference type="EMBL" id="JABFEE010000014">
    <property type="protein sequence ID" value="MBA1836186.1"/>
    <property type="molecule type" value="Genomic_DNA"/>
</dbReference>
<sequence>MSTTTELQTEGVPEGRRHAIALTMTALAAVAAALPFAAGAREDDSLVRQPVAAYNHDESVLEAYRPDGAPLECDGPDEHSSMAAFSCDGFDAAIAHVERGNEDPDVTLRRAQRATALTGSLSDAEIERGAHTRMLIDGSAATVLVPLDEESGNKAAFISLSGEGAGDVARATAEHYEEAHR</sequence>
<dbReference type="RefSeq" id="WP_181195443.1">
    <property type="nucleotide sequence ID" value="NZ_JABFEE010000014.1"/>
</dbReference>